<evidence type="ECO:0000256" key="6">
    <source>
        <dbReference type="ARBA" id="ARBA00023125"/>
    </source>
</evidence>
<comment type="function">
    <text evidence="9">Site-specific tyrosine recombinase, which acts by catalyzing the cutting and rejoining of the recombining DNA molecules. The XerC-XerD complex is essential to convert dimers of the bacterial chromosome into monomers to permit their segregation at cell division. It also contributes to the segregational stability of plasmids.</text>
</comment>
<evidence type="ECO:0000256" key="5">
    <source>
        <dbReference type="ARBA" id="ARBA00022908"/>
    </source>
</evidence>
<dbReference type="PANTHER" id="PTHR30349">
    <property type="entry name" value="PHAGE INTEGRASE-RELATED"/>
    <property type="match status" value="1"/>
</dbReference>
<accession>A0ABQ3GK65</accession>
<evidence type="ECO:0000259" key="12">
    <source>
        <dbReference type="PROSITE" id="PS51900"/>
    </source>
</evidence>
<evidence type="ECO:0000256" key="7">
    <source>
        <dbReference type="ARBA" id="ARBA00023172"/>
    </source>
</evidence>
<comment type="similarity">
    <text evidence="9">Belongs to the 'phage' integrase family. XerC subfamily.</text>
</comment>
<comment type="subunit">
    <text evidence="9">Forms a cyclic heterotetrameric complex composed of two molecules of XerC and two molecules of XerD.</text>
</comment>
<feature type="active site" evidence="9">
    <location>
        <position position="175"/>
    </location>
</feature>
<feature type="active site" evidence="9">
    <location>
        <position position="280"/>
    </location>
</feature>
<dbReference type="PROSITE" id="PS51900">
    <property type="entry name" value="CB"/>
    <property type="match status" value="1"/>
</dbReference>
<dbReference type="InterPro" id="IPR004107">
    <property type="entry name" value="Integrase_SAM-like_N"/>
</dbReference>
<evidence type="ECO:0000313" key="13">
    <source>
        <dbReference type="EMBL" id="GHD11920.1"/>
    </source>
</evidence>
<dbReference type="Gene3D" id="1.10.443.10">
    <property type="entry name" value="Intergrase catalytic core"/>
    <property type="match status" value="1"/>
</dbReference>
<organism evidence="13 14">
    <name type="scientific">Zhihengliuella salsuginis</name>
    <dbReference type="NCBI Taxonomy" id="578222"/>
    <lineage>
        <taxon>Bacteria</taxon>
        <taxon>Bacillati</taxon>
        <taxon>Actinomycetota</taxon>
        <taxon>Actinomycetes</taxon>
        <taxon>Micrococcales</taxon>
        <taxon>Micrococcaceae</taxon>
        <taxon>Zhihengliuella</taxon>
    </lineage>
</organism>
<dbReference type="InterPro" id="IPR010998">
    <property type="entry name" value="Integrase_recombinase_N"/>
</dbReference>
<dbReference type="Pfam" id="PF02899">
    <property type="entry name" value="Phage_int_SAM_1"/>
    <property type="match status" value="1"/>
</dbReference>
<evidence type="ECO:0000256" key="9">
    <source>
        <dbReference type="HAMAP-Rule" id="MF_01808"/>
    </source>
</evidence>
<protein>
    <recommendedName>
        <fullName evidence="9">Tyrosine recombinase XerC</fullName>
    </recommendedName>
</protein>
<feature type="active site" evidence="9">
    <location>
        <position position="277"/>
    </location>
</feature>
<feature type="active site" description="O-(3'-phospho-DNA)-tyrosine intermediate" evidence="9">
    <location>
        <position position="312"/>
    </location>
</feature>
<name>A0ABQ3GK65_9MICC</name>
<evidence type="ECO:0000256" key="2">
    <source>
        <dbReference type="ARBA" id="ARBA00022490"/>
    </source>
</evidence>
<evidence type="ECO:0000256" key="3">
    <source>
        <dbReference type="ARBA" id="ARBA00022618"/>
    </source>
</evidence>
<dbReference type="HAMAP" id="MF_01808">
    <property type="entry name" value="Recomb_XerC_XerD"/>
    <property type="match status" value="1"/>
</dbReference>
<dbReference type="EMBL" id="BMXK01000012">
    <property type="protein sequence ID" value="GHD11920.1"/>
    <property type="molecule type" value="Genomic_DNA"/>
</dbReference>
<evidence type="ECO:0000256" key="8">
    <source>
        <dbReference type="ARBA" id="ARBA00023306"/>
    </source>
</evidence>
<keyword evidence="6 9" id="KW-0238">DNA-binding</keyword>
<evidence type="ECO:0000313" key="14">
    <source>
        <dbReference type="Proteomes" id="UP000642819"/>
    </source>
</evidence>
<keyword evidence="5 9" id="KW-0229">DNA integration</keyword>
<comment type="subcellular location">
    <subcellularLocation>
        <location evidence="1 9">Cytoplasm</location>
    </subcellularLocation>
</comment>
<dbReference type="InterPro" id="IPR023009">
    <property type="entry name" value="Tyrosine_recombinase_XerC/XerD"/>
</dbReference>
<feature type="active site" evidence="9">
    <location>
        <position position="303"/>
    </location>
</feature>
<reference evidence="14" key="1">
    <citation type="journal article" date="2019" name="Int. J. Syst. Evol. Microbiol.">
        <title>The Global Catalogue of Microorganisms (GCM) 10K type strain sequencing project: providing services to taxonomists for standard genome sequencing and annotation.</title>
        <authorList>
            <consortium name="The Broad Institute Genomics Platform"/>
            <consortium name="The Broad Institute Genome Sequencing Center for Infectious Disease"/>
            <person name="Wu L."/>
            <person name="Ma J."/>
        </authorList>
    </citation>
    <scope>NUCLEOTIDE SEQUENCE [LARGE SCALE GENOMIC DNA]</scope>
    <source>
        <strain evidence="14">KCTC 19466</strain>
    </source>
</reference>
<keyword evidence="8 9" id="KW-0131">Cell cycle</keyword>
<dbReference type="InterPro" id="IPR044068">
    <property type="entry name" value="CB"/>
</dbReference>
<dbReference type="InterPro" id="IPR013762">
    <property type="entry name" value="Integrase-like_cat_sf"/>
</dbReference>
<keyword evidence="14" id="KW-1185">Reference proteome</keyword>
<dbReference type="SUPFAM" id="SSF56349">
    <property type="entry name" value="DNA breaking-rejoining enzymes"/>
    <property type="match status" value="1"/>
</dbReference>
<evidence type="ECO:0000256" key="1">
    <source>
        <dbReference type="ARBA" id="ARBA00004496"/>
    </source>
</evidence>
<feature type="active site" evidence="9">
    <location>
        <position position="199"/>
    </location>
</feature>
<feature type="region of interest" description="Disordered" evidence="10">
    <location>
        <begin position="136"/>
        <end position="155"/>
    </location>
</feature>
<feature type="domain" description="Core-binding (CB)" evidence="12">
    <location>
        <begin position="17"/>
        <end position="103"/>
    </location>
</feature>
<proteinExistence type="inferred from homology"/>
<dbReference type="Pfam" id="PF00589">
    <property type="entry name" value="Phage_integrase"/>
    <property type="match status" value="1"/>
</dbReference>
<dbReference type="PROSITE" id="PS51898">
    <property type="entry name" value="TYR_RECOMBINASE"/>
    <property type="match status" value="1"/>
</dbReference>
<keyword evidence="7 9" id="KW-0233">DNA recombination</keyword>
<dbReference type="InterPro" id="IPR002104">
    <property type="entry name" value="Integrase_catalytic"/>
</dbReference>
<comment type="caution">
    <text evidence="13">The sequence shown here is derived from an EMBL/GenBank/DDBJ whole genome shotgun (WGS) entry which is preliminary data.</text>
</comment>
<dbReference type="PANTHER" id="PTHR30349:SF77">
    <property type="entry name" value="TYROSINE RECOMBINASE XERC"/>
    <property type="match status" value="1"/>
</dbReference>
<sequence length="331" mass="36456">MAGMSDEGSDTGGDAVPWWDRDLASYLRHVELEQGRSAHTVRAYSADIRSLLSLVDAQGLRRLEQIKLPHLRAWLAEMHERGQAPATMARRAASIRSYFAWARRTALINEDPASRLQAPKQGKTLPAVLQKQQVGRLLDSPPSDRRAVPAGTESGDSLASRNAAILELLYATGLRVGELVGLGLGDLDFERRMVRVRGKGDKERNVPFGAPAAQALEQWLEQGRPVLLADAREHQRPVTAEAVFLGRRGRRIDPRQVRDVVARCLRDLGDTSASGPHALRHTAATHMLDGGADLRAVQELLGHSSLATTQLYTHVSIEKLRANYQRAHPRA</sequence>
<dbReference type="CDD" id="cd00798">
    <property type="entry name" value="INT_XerDC_C"/>
    <property type="match status" value="1"/>
</dbReference>
<feature type="domain" description="Tyr recombinase" evidence="11">
    <location>
        <begin position="124"/>
        <end position="325"/>
    </location>
</feature>
<evidence type="ECO:0000256" key="4">
    <source>
        <dbReference type="ARBA" id="ARBA00022829"/>
    </source>
</evidence>
<dbReference type="InterPro" id="IPR011010">
    <property type="entry name" value="DNA_brk_join_enz"/>
</dbReference>
<dbReference type="Gene3D" id="1.10.150.130">
    <property type="match status" value="1"/>
</dbReference>
<dbReference type="Proteomes" id="UP000642819">
    <property type="component" value="Unassembled WGS sequence"/>
</dbReference>
<evidence type="ECO:0000259" key="11">
    <source>
        <dbReference type="PROSITE" id="PS51898"/>
    </source>
</evidence>
<keyword evidence="3 9" id="KW-0132">Cell division</keyword>
<gene>
    <name evidence="9 13" type="primary">xerC</name>
    <name evidence="13" type="ORF">GCM10008096_26830</name>
</gene>
<keyword evidence="4 9" id="KW-0159">Chromosome partition</keyword>
<keyword evidence="2 9" id="KW-0963">Cytoplasm</keyword>
<dbReference type="NCBIfam" id="NF001399">
    <property type="entry name" value="PRK00283.1"/>
    <property type="match status" value="1"/>
</dbReference>
<evidence type="ECO:0000256" key="10">
    <source>
        <dbReference type="SAM" id="MobiDB-lite"/>
    </source>
</evidence>
<dbReference type="InterPro" id="IPR050090">
    <property type="entry name" value="Tyrosine_recombinase_XerCD"/>
</dbReference>